<feature type="region of interest" description="Disordered" evidence="1">
    <location>
        <begin position="230"/>
        <end position="277"/>
    </location>
</feature>
<protein>
    <submittedName>
        <fullName evidence="2">Uncharacterized protein</fullName>
    </submittedName>
</protein>
<evidence type="ECO:0000313" key="2">
    <source>
        <dbReference type="EMBL" id="KAJ7339783.1"/>
    </source>
</evidence>
<feature type="compositionally biased region" description="Basic and acidic residues" evidence="1">
    <location>
        <begin position="191"/>
        <end position="207"/>
    </location>
</feature>
<dbReference type="AlphaFoldDB" id="A0AAD6ZU38"/>
<name>A0AAD6ZU38_9AGAR</name>
<proteinExistence type="predicted"/>
<organism evidence="2 3">
    <name type="scientific">Mycena albidolilacea</name>
    <dbReference type="NCBI Taxonomy" id="1033008"/>
    <lineage>
        <taxon>Eukaryota</taxon>
        <taxon>Fungi</taxon>
        <taxon>Dikarya</taxon>
        <taxon>Basidiomycota</taxon>
        <taxon>Agaricomycotina</taxon>
        <taxon>Agaricomycetes</taxon>
        <taxon>Agaricomycetidae</taxon>
        <taxon>Agaricales</taxon>
        <taxon>Marasmiineae</taxon>
        <taxon>Mycenaceae</taxon>
        <taxon>Mycena</taxon>
    </lineage>
</organism>
<feature type="compositionally biased region" description="Acidic residues" evidence="1">
    <location>
        <begin position="406"/>
        <end position="418"/>
    </location>
</feature>
<reference evidence="2" key="1">
    <citation type="submission" date="2023-03" db="EMBL/GenBank/DDBJ databases">
        <title>Massive genome expansion in bonnet fungi (Mycena s.s.) driven by repeated elements and novel gene families across ecological guilds.</title>
        <authorList>
            <consortium name="Lawrence Berkeley National Laboratory"/>
            <person name="Harder C.B."/>
            <person name="Miyauchi S."/>
            <person name="Viragh M."/>
            <person name="Kuo A."/>
            <person name="Thoen E."/>
            <person name="Andreopoulos B."/>
            <person name="Lu D."/>
            <person name="Skrede I."/>
            <person name="Drula E."/>
            <person name="Henrissat B."/>
            <person name="Morin E."/>
            <person name="Kohler A."/>
            <person name="Barry K."/>
            <person name="LaButti K."/>
            <person name="Morin E."/>
            <person name="Salamov A."/>
            <person name="Lipzen A."/>
            <person name="Mereny Z."/>
            <person name="Hegedus B."/>
            <person name="Baldrian P."/>
            <person name="Stursova M."/>
            <person name="Weitz H."/>
            <person name="Taylor A."/>
            <person name="Grigoriev I.V."/>
            <person name="Nagy L.G."/>
            <person name="Martin F."/>
            <person name="Kauserud H."/>
        </authorList>
    </citation>
    <scope>NUCLEOTIDE SEQUENCE</scope>
    <source>
        <strain evidence="2">CBHHK002</strain>
    </source>
</reference>
<sequence>MELPPLSIAEPAVALSQADGESTQIPKESYPRNRGGLPQAEEDIADRRSLVAPASTAGHWRPSGIHWWTLESIEFQWRWGERFGLRGRYTPQHAPKASKWTRCTDEGVHETGEGRRERGEKRRGAERGGKGTDAAGKSKGLDVRSQCRTRAYAKPRASADRHALGHDLTPEHPSIRRHRRYQRMSSSYTAERGEWGEERGERVRGASEDLAGDVGQCSLEQVASAWDRVQLGSMEDGQSRSARWPVPEVGSRRRHSASSNAGRGFRRGGQKTKDEGRIGRACLRDVWRARTPSILLVDPGSLSKAARKSARVAREVAQRAVRWDETGRGGRRKQRRVKPEMLKVKAGTERKAQALDVLVTASCTAALEYYSEDRGAPSDENGRMEYKRGGMAMRSAMDDEGHEGESESDDDCESESKA</sequence>
<feature type="compositionally biased region" description="Basic and acidic residues" evidence="1">
    <location>
        <begin position="157"/>
        <end position="174"/>
    </location>
</feature>
<feature type="compositionally biased region" description="Basic and acidic residues" evidence="1">
    <location>
        <begin position="102"/>
        <end position="130"/>
    </location>
</feature>
<gene>
    <name evidence="2" type="ORF">DFH08DRAFT_812167</name>
</gene>
<dbReference type="Proteomes" id="UP001218218">
    <property type="component" value="Unassembled WGS sequence"/>
</dbReference>
<dbReference type="EMBL" id="JARIHO010000027">
    <property type="protein sequence ID" value="KAJ7339783.1"/>
    <property type="molecule type" value="Genomic_DNA"/>
</dbReference>
<feature type="compositionally biased region" description="Basic and acidic residues" evidence="1">
    <location>
        <begin position="396"/>
        <end position="405"/>
    </location>
</feature>
<keyword evidence="3" id="KW-1185">Reference proteome</keyword>
<evidence type="ECO:0000256" key="1">
    <source>
        <dbReference type="SAM" id="MobiDB-lite"/>
    </source>
</evidence>
<comment type="caution">
    <text evidence="2">The sequence shown here is derived from an EMBL/GenBank/DDBJ whole genome shotgun (WGS) entry which is preliminary data.</text>
</comment>
<feature type="region of interest" description="Disordered" evidence="1">
    <location>
        <begin position="371"/>
        <end position="418"/>
    </location>
</feature>
<accession>A0AAD6ZU38</accession>
<feature type="compositionally biased region" description="Basic and acidic residues" evidence="1">
    <location>
        <begin position="371"/>
        <end position="388"/>
    </location>
</feature>
<evidence type="ECO:0000313" key="3">
    <source>
        <dbReference type="Proteomes" id="UP001218218"/>
    </source>
</evidence>
<feature type="region of interest" description="Disordered" evidence="1">
    <location>
        <begin position="97"/>
        <end position="208"/>
    </location>
</feature>
<feature type="region of interest" description="Disordered" evidence="1">
    <location>
        <begin position="1"/>
        <end position="41"/>
    </location>
</feature>